<feature type="transmembrane region" description="Helical" evidence="10">
    <location>
        <begin position="206"/>
        <end position="226"/>
    </location>
</feature>
<dbReference type="GO" id="GO:0000139">
    <property type="term" value="C:Golgi membrane"/>
    <property type="evidence" value="ECO:0007669"/>
    <property type="project" value="TreeGrafter"/>
</dbReference>
<evidence type="ECO:0000256" key="6">
    <source>
        <dbReference type="ARBA" id="ARBA00022989"/>
    </source>
</evidence>
<keyword evidence="4 10" id="KW-0812">Transmembrane</keyword>
<evidence type="ECO:0000256" key="8">
    <source>
        <dbReference type="ARBA" id="ARBA00023136"/>
    </source>
</evidence>
<feature type="transmembrane region" description="Helical" evidence="10">
    <location>
        <begin position="252"/>
        <end position="274"/>
    </location>
</feature>
<comment type="similarity">
    <text evidence="2">Belongs to the sphingomyelin synthase family.</text>
</comment>
<evidence type="ECO:0000259" key="11">
    <source>
        <dbReference type="Pfam" id="PF14360"/>
    </source>
</evidence>
<organism evidence="12">
    <name type="scientific">Xenopsylla cheopis</name>
    <name type="common">Oriental rat flea</name>
    <name type="synonym">Pulex cheopis</name>
    <dbReference type="NCBI Taxonomy" id="163159"/>
    <lineage>
        <taxon>Eukaryota</taxon>
        <taxon>Metazoa</taxon>
        <taxon>Ecdysozoa</taxon>
        <taxon>Arthropoda</taxon>
        <taxon>Hexapoda</taxon>
        <taxon>Insecta</taxon>
        <taxon>Pterygota</taxon>
        <taxon>Neoptera</taxon>
        <taxon>Endopterygota</taxon>
        <taxon>Siphonaptera</taxon>
        <taxon>Pulicidae</taxon>
        <taxon>Xenopsyllinae</taxon>
        <taxon>Xenopsylla</taxon>
    </lineage>
</organism>
<dbReference type="GO" id="GO:0033188">
    <property type="term" value="F:sphingomyelin synthase activity"/>
    <property type="evidence" value="ECO:0007669"/>
    <property type="project" value="TreeGrafter"/>
</dbReference>
<proteinExistence type="inferred from homology"/>
<feature type="region of interest" description="Disordered" evidence="9">
    <location>
        <begin position="1"/>
        <end position="35"/>
    </location>
</feature>
<dbReference type="InterPro" id="IPR045221">
    <property type="entry name" value="Sphingomyelin_synth-like"/>
</dbReference>
<keyword evidence="3" id="KW-0808">Transferase</keyword>
<feature type="transmembrane region" description="Helical" evidence="10">
    <location>
        <begin position="375"/>
        <end position="394"/>
    </location>
</feature>
<dbReference type="GO" id="GO:0005886">
    <property type="term" value="C:plasma membrane"/>
    <property type="evidence" value="ECO:0007669"/>
    <property type="project" value="TreeGrafter"/>
</dbReference>
<evidence type="ECO:0000256" key="5">
    <source>
        <dbReference type="ARBA" id="ARBA00022919"/>
    </source>
</evidence>
<name>A0A6M2DWT3_XENCH</name>
<keyword evidence="6 10" id="KW-1133">Transmembrane helix</keyword>
<dbReference type="GO" id="GO:0006686">
    <property type="term" value="P:sphingomyelin biosynthetic process"/>
    <property type="evidence" value="ECO:0007669"/>
    <property type="project" value="TreeGrafter"/>
</dbReference>
<feature type="transmembrane region" description="Helical" evidence="10">
    <location>
        <begin position="286"/>
        <end position="307"/>
    </location>
</feature>
<accession>A0A6M2DWT3</accession>
<reference evidence="12" key="1">
    <citation type="submission" date="2020-03" db="EMBL/GenBank/DDBJ databases">
        <title>Transcriptomic Profiling of the Digestive Tract of the Rat Flea, Xenopsylla cheopis, Following Blood Feeding and Infection with Yersinia pestis.</title>
        <authorList>
            <person name="Bland D.M."/>
            <person name="Martens C.A."/>
            <person name="Virtaneva K."/>
            <person name="Kanakabandi K."/>
            <person name="Long D."/>
            <person name="Rosenke R."/>
            <person name="Saturday G.A."/>
            <person name="Hoyt F.H."/>
            <person name="Bruno D.P."/>
            <person name="Ribeiro J.M.C."/>
            <person name="Hinnebusch J."/>
        </authorList>
    </citation>
    <scope>NUCLEOTIDE SEQUENCE</scope>
</reference>
<evidence type="ECO:0000256" key="9">
    <source>
        <dbReference type="SAM" id="MobiDB-lite"/>
    </source>
</evidence>
<protein>
    <submittedName>
        <fullName evidence="12">Putative conserved plasma membrane protein</fullName>
    </submittedName>
</protein>
<keyword evidence="7" id="KW-0443">Lipid metabolism</keyword>
<keyword evidence="5" id="KW-0746">Sphingolipid metabolism</keyword>
<keyword evidence="8 10" id="KW-0472">Membrane</keyword>
<dbReference type="AlphaFoldDB" id="A0A6M2DWT3"/>
<evidence type="ECO:0000256" key="4">
    <source>
        <dbReference type="ARBA" id="ARBA00022692"/>
    </source>
</evidence>
<dbReference type="EMBL" id="GIIL01005795">
    <property type="protein sequence ID" value="NOV49521.1"/>
    <property type="molecule type" value="Transcribed_RNA"/>
</dbReference>
<dbReference type="InterPro" id="IPR025749">
    <property type="entry name" value="Sphingomyelin_synth-like_dom"/>
</dbReference>
<feature type="transmembrane region" description="Helical" evidence="10">
    <location>
        <begin position="400"/>
        <end position="418"/>
    </location>
</feature>
<dbReference type="Pfam" id="PF14360">
    <property type="entry name" value="PAP2_C"/>
    <property type="match status" value="1"/>
</dbReference>
<evidence type="ECO:0000256" key="1">
    <source>
        <dbReference type="ARBA" id="ARBA00004141"/>
    </source>
</evidence>
<comment type="subcellular location">
    <subcellularLocation>
        <location evidence="1">Membrane</location>
        <topology evidence="1">Multi-pass membrane protein</topology>
    </subcellularLocation>
</comment>
<dbReference type="GO" id="GO:0047493">
    <property type="term" value="F:ceramide cholinephosphotransferase activity"/>
    <property type="evidence" value="ECO:0007669"/>
    <property type="project" value="TreeGrafter"/>
</dbReference>
<evidence type="ECO:0000256" key="3">
    <source>
        <dbReference type="ARBA" id="ARBA00022679"/>
    </source>
</evidence>
<dbReference type="PANTHER" id="PTHR21290:SF27">
    <property type="entry name" value="PHOSPHATIDYLCHOLINE:CERAMIDE CHOLINEPHOSPHOTRANSFERASE 1"/>
    <property type="match status" value="1"/>
</dbReference>
<dbReference type="PANTHER" id="PTHR21290">
    <property type="entry name" value="SPHINGOMYELIN SYNTHETASE"/>
    <property type="match status" value="1"/>
</dbReference>
<evidence type="ECO:0000256" key="7">
    <source>
        <dbReference type="ARBA" id="ARBA00023098"/>
    </source>
</evidence>
<sequence>MGEEEKKNNNSTPKHNSLINNTSKHNSVINNGAKHNSPMIINNAVISSHNDYGTIVTGRRSPKDYINGRMDLSSLSSPSIVPGTSGELSSLMIGADQRQPLLHATISSSSNEMIIMKNNEETDDADGSGNRELLISAGCIGKGAYEYLVHHSDHGNEMSIEMPSSYSKKLPSTISSSSTTIEITNTTSPIVVRTEPRFPKEKWKTFIAFIILVINFIITTVSLALVHERVPDRQAYGPLPDIVLDGFSSLDWALDVSEVLIMLSTNMCIVLIFFHKHRFIVMRRIFLIMSILYLLRSLTMFVTVLPVPSKTYYCSPKVNNSSPFLVTKRVVQLLSGFGLSINGKHTFCGDYIYSGHTVMLVLACLVIREYSPKKLWVVHYLSWLISTMGVIMVLLAHGHYTIDVLIAYYVTTRIFYIYHTMANNSVLKHKNSTNYLARVFWFKLFRYFEKNVGGVVPKQYDWPLPWPRKFLSRKYPNRDS</sequence>
<evidence type="ECO:0000256" key="10">
    <source>
        <dbReference type="SAM" id="Phobius"/>
    </source>
</evidence>
<evidence type="ECO:0000256" key="2">
    <source>
        <dbReference type="ARBA" id="ARBA00005441"/>
    </source>
</evidence>
<dbReference type="GO" id="GO:0046513">
    <property type="term" value="P:ceramide biosynthetic process"/>
    <property type="evidence" value="ECO:0007669"/>
    <property type="project" value="TreeGrafter"/>
</dbReference>
<feature type="transmembrane region" description="Helical" evidence="10">
    <location>
        <begin position="351"/>
        <end position="368"/>
    </location>
</feature>
<evidence type="ECO:0000313" key="12">
    <source>
        <dbReference type="EMBL" id="NOV49521.1"/>
    </source>
</evidence>
<feature type="domain" description="Sphingomyelin synthase-like" evidence="11">
    <location>
        <begin position="348"/>
        <end position="420"/>
    </location>
</feature>
<dbReference type="GO" id="GO:0005789">
    <property type="term" value="C:endoplasmic reticulum membrane"/>
    <property type="evidence" value="ECO:0007669"/>
    <property type="project" value="TreeGrafter"/>
</dbReference>
<feature type="compositionally biased region" description="Polar residues" evidence="9">
    <location>
        <begin position="9"/>
        <end position="34"/>
    </location>
</feature>